<reference evidence="2 3" key="1">
    <citation type="submission" date="2020-04" db="EMBL/GenBank/DDBJ databases">
        <title>Gordonia sp. nov. TBRC 11910.</title>
        <authorList>
            <person name="Suriyachadkun C."/>
        </authorList>
    </citation>
    <scope>NUCLEOTIDE SEQUENCE [LARGE SCALE GENOMIC DNA]</scope>
    <source>
        <strain evidence="2 3">TBRC 11910</strain>
    </source>
</reference>
<proteinExistence type="predicted"/>
<dbReference type="RefSeq" id="WP_170196891.1">
    <property type="nucleotide sequence ID" value="NZ_JABBNB010000034.1"/>
</dbReference>
<feature type="signal peptide" evidence="1">
    <location>
        <begin position="1"/>
        <end position="29"/>
    </location>
</feature>
<comment type="caution">
    <text evidence="2">The sequence shown here is derived from an EMBL/GenBank/DDBJ whole genome shotgun (WGS) entry which is preliminary data.</text>
</comment>
<name>A0A848L1R4_9ACTN</name>
<evidence type="ECO:0000313" key="2">
    <source>
        <dbReference type="EMBL" id="NMO04392.1"/>
    </source>
</evidence>
<keyword evidence="3" id="KW-1185">Reference proteome</keyword>
<organism evidence="2 3">
    <name type="scientific">Gordonia asplenii</name>
    <dbReference type="NCBI Taxonomy" id="2725283"/>
    <lineage>
        <taxon>Bacteria</taxon>
        <taxon>Bacillati</taxon>
        <taxon>Actinomycetota</taxon>
        <taxon>Actinomycetes</taxon>
        <taxon>Mycobacteriales</taxon>
        <taxon>Gordoniaceae</taxon>
        <taxon>Gordonia</taxon>
    </lineage>
</organism>
<keyword evidence="1" id="KW-0732">Signal</keyword>
<dbReference type="Proteomes" id="UP000550729">
    <property type="component" value="Unassembled WGS sequence"/>
</dbReference>
<accession>A0A848L1R4</accession>
<dbReference type="EMBL" id="JABBNB010000034">
    <property type="protein sequence ID" value="NMO04392.1"/>
    <property type="molecule type" value="Genomic_DNA"/>
</dbReference>
<protein>
    <submittedName>
        <fullName evidence="2">Uncharacterized protein</fullName>
    </submittedName>
</protein>
<dbReference type="AlphaFoldDB" id="A0A848L1R4"/>
<evidence type="ECO:0000313" key="3">
    <source>
        <dbReference type="Proteomes" id="UP000550729"/>
    </source>
</evidence>
<gene>
    <name evidence="2" type="ORF">HH308_24540</name>
</gene>
<sequence length="153" mass="16231">MSSSIVRPALLTALLITAAVLAPVSSADAKPAAPQRELAPQVTLADWYGTAHAVEVGPSAGFYSLTRNGGMRTVVLEERSVTVAVITRAGQQAPVRRATPWHRLAVAPPNGLPAVGQWNRSAHYNGKQFRLCRLAVPHKGRECTAYSGIIVGL</sequence>
<evidence type="ECO:0000256" key="1">
    <source>
        <dbReference type="SAM" id="SignalP"/>
    </source>
</evidence>
<feature type="chain" id="PRO_5033055296" evidence="1">
    <location>
        <begin position="30"/>
        <end position="153"/>
    </location>
</feature>